<dbReference type="STRING" id="1792290.MSP8886_02472"/>
<dbReference type="Proteomes" id="UP000092544">
    <property type="component" value="Unassembled WGS sequence"/>
</dbReference>
<dbReference type="Pfam" id="PF01266">
    <property type="entry name" value="DAO"/>
    <property type="match status" value="1"/>
</dbReference>
<feature type="domain" description="FAD dependent oxidoreductase" evidence="2">
    <location>
        <begin position="27"/>
        <end position="382"/>
    </location>
</feature>
<dbReference type="EMBL" id="FLOB01000005">
    <property type="protein sequence ID" value="SBS32561.1"/>
    <property type="molecule type" value="Genomic_DNA"/>
</dbReference>
<reference evidence="3 4" key="1">
    <citation type="submission" date="2016-06" db="EMBL/GenBank/DDBJ databases">
        <authorList>
            <person name="Kjaerup R.B."/>
            <person name="Dalgaard T.S."/>
            <person name="Juul-Madsen H.R."/>
        </authorList>
    </citation>
    <scope>NUCLEOTIDE SEQUENCE [LARGE SCALE GENOMIC DNA]</scope>
    <source>
        <strain evidence="3 4">CECT 8886</strain>
    </source>
</reference>
<dbReference type="GO" id="GO:0005737">
    <property type="term" value="C:cytoplasm"/>
    <property type="evidence" value="ECO:0007669"/>
    <property type="project" value="TreeGrafter"/>
</dbReference>
<sequence length="425" mass="46359">MKLESYWLDTVSAFTKGEQGRASGQYDVAIVGGGFTGLSAAIELSKQGLSVVLLEAGRVISEASGRNGGQCNAGLAHDYGSLAQRIGAKKAGAFYHSYMAAVDTVAEMVEEEEIDCDFTRHGRLKLAAKPAHYDKLARAHERLVSEVDPNVVLLSEGQVRDEVGSERFYGGLLQTTSAQMHIGKFGLGLADAAVKYGAKLYESAAVTGIAPIFADRYQVTSSRGTVIADKVLLATGSSAKGPFSYFRRRLVSVGSFIIVTEPLAPELLARLLVKRRGYVTSKNIGNYFRVTPDNRLLFGGRARFAMSNPRSDEKSGHILQASMAQVFPALSKVRIDYCWGGLVDMTADRLPRAGQYKGMYYSLGYSGHGVQMSTHMGQVMAQVIMGNETVNPWRDLDWAPVPGHFGKPWFLPFVGAYYRFQDLIH</sequence>
<keyword evidence="4" id="KW-1185">Reference proteome</keyword>
<dbReference type="GO" id="GO:0016491">
    <property type="term" value="F:oxidoreductase activity"/>
    <property type="evidence" value="ECO:0007669"/>
    <property type="project" value="UniProtKB-KW"/>
</dbReference>
<proteinExistence type="predicted"/>
<dbReference type="InterPro" id="IPR006076">
    <property type="entry name" value="FAD-dep_OxRdtase"/>
</dbReference>
<dbReference type="SUPFAM" id="SSF51905">
    <property type="entry name" value="FAD/NAD(P)-binding domain"/>
    <property type="match status" value="1"/>
</dbReference>
<dbReference type="PANTHER" id="PTHR13847:SF281">
    <property type="entry name" value="FAD DEPENDENT OXIDOREDUCTASE DOMAIN-CONTAINING PROTEIN"/>
    <property type="match status" value="1"/>
</dbReference>
<evidence type="ECO:0000313" key="3">
    <source>
        <dbReference type="EMBL" id="SBS32561.1"/>
    </source>
</evidence>
<dbReference type="PANTHER" id="PTHR13847">
    <property type="entry name" value="SARCOSINE DEHYDROGENASE-RELATED"/>
    <property type="match status" value="1"/>
</dbReference>
<evidence type="ECO:0000313" key="4">
    <source>
        <dbReference type="Proteomes" id="UP000092544"/>
    </source>
</evidence>
<evidence type="ECO:0000256" key="1">
    <source>
        <dbReference type="ARBA" id="ARBA00023002"/>
    </source>
</evidence>
<organism evidence="3 4">
    <name type="scientific">Marinomonas spartinae</name>
    <dbReference type="NCBI Taxonomy" id="1792290"/>
    <lineage>
        <taxon>Bacteria</taxon>
        <taxon>Pseudomonadati</taxon>
        <taxon>Pseudomonadota</taxon>
        <taxon>Gammaproteobacteria</taxon>
        <taxon>Oceanospirillales</taxon>
        <taxon>Oceanospirillaceae</taxon>
        <taxon>Marinomonas</taxon>
    </lineage>
</organism>
<dbReference type="OrthoDB" id="311718at2"/>
<dbReference type="Gene3D" id="3.50.50.60">
    <property type="entry name" value="FAD/NAD(P)-binding domain"/>
    <property type="match status" value="1"/>
</dbReference>
<dbReference type="EC" id="1.4.3.-" evidence="3"/>
<gene>
    <name evidence="3" type="primary">puuB_2</name>
    <name evidence="3" type="ORF">MSP8886_02472</name>
</gene>
<dbReference type="AlphaFoldDB" id="A0A1A8TIG9"/>
<keyword evidence="1 3" id="KW-0560">Oxidoreductase</keyword>
<dbReference type="Gene3D" id="3.30.9.10">
    <property type="entry name" value="D-Amino Acid Oxidase, subunit A, domain 2"/>
    <property type="match status" value="1"/>
</dbReference>
<accession>A0A1A8TIG9</accession>
<protein>
    <submittedName>
        <fullName evidence="3">Gamma-glutamylputrescine oxidoreductase</fullName>
        <ecNumber evidence="3">1.4.3.-</ecNumber>
    </submittedName>
</protein>
<name>A0A1A8TIG9_9GAMM</name>
<evidence type="ECO:0000259" key="2">
    <source>
        <dbReference type="Pfam" id="PF01266"/>
    </source>
</evidence>
<dbReference type="RefSeq" id="WP_067016808.1">
    <property type="nucleotide sequence ID" value="NZ_FLOB01000005.1"/>
</dbReference>
<dbReference type="InterPro" id="IPR036188">
    <property type="entry name" value="FAD/NAD-bd_sf"/>
</dbReference>